<gene>
    <name evidence="2" type="ORF">DFH08DRAFT_818368</name>
</gene>
<dbReference type="Proteomes" id="UP001218218">
    <property type="component" value="Unassembled WGS sequence"/>
</dbReference>
<protein>
    <submittedName>
        <fullName evidence="2">Uncharacterized protein</fullName>
    </submittedName>
</protein>
<dbReference type="AlphaFoldDB" id="A0AAD6ZH96"/>
<reference evidence="2" key="1">
    <citation type="submission" date="2023-03" db="EMBL/GenBank/DDBJ databases">
        <title>Massive genome expansion in bonnet fungi (Mycena s.s.) driven by repeated elements and novel gene families across ecological guilds.</title>
        <authorList>
            <consortium name="Lawrence Berkeley National Laboratory"/>
            <person name="Harder C.B."/>
            <person name="Miyauchi S."/>
            <person name="Viragh M."/>
            <person name="Kuo A."/>
            <person name="Thoen E."/>
            <person name="Andreopoulos B."/>
            <person name="Lu D."/>
            <person name="Skrede I."/>
            <person name="Drula E."/>
            <person name="Henrissat B."/>
            <person name="Morin E."/>
            <person name="Kohler A."/>
            <person name="Barry K."/>
            <person name="LaButti K."/>
            <person name="Morin E."/>
            <person name="Salamov A."/>
            <person name="Lipzen A."/>
            <person name="Mereny Z."/>
            <person name="Hegedus B."/>
            <person name="Baldrian P."/>
            <person name="Stursova M."/>
            <person name="Weitz H."/>
            <person name="Taylor A."/>
            <person name="Grigoriev I.V."/>
            <person name="Nagy L.G."/>
            <person name="Martin F."/>
            <person name="Kauserud H."/>
        </authorList>
    </citation>
    <scope>NUCLEOTIDE SEQUENCE</scope>
    <source>
        <strain evidence="2">CBHHK002</strain>
    </source>
</reference>
<organism evidence="2 3">
    <name type="scientific">Mycena albidolilacea</name>
    <dbReference type="NCBI Taxonomy" id="1033008"/>
    <lineage>
        <taxon>Eukaryota</taxon>
        <taxon>Fungi</taxon>
        <taxon>Dikarya</taxon>
        <taxon>Basidiomycota</taxon>
        <taxon>Agaricomycotina</taxon>
        <taxon>Agaricomycetes</taxon>
        <taxon>Agaricomycetidae</taxon>
        <taxon>Agaricales</taxon>
        <taxon>Marasmiineae</taxon>
        <taxon>Mycenaceae</taxon>
        <taxon>Mycena</taxon>
    </lineage>
</organism>
<sequence>MQRLGSACGLGRASEYFKATAERLLTSFKLFKGSVCYQDNLLRVDDYMDVAWERLRDSGRWKPAKACDHPTTSNAYTDALHSWTSGDQPTAPHSDSDSSANVDELRHCHASVAHFKATCAIVG</sequence>
<name>A0AAD6ZH96_9AGAR</name>
<proteinExistence type="predicted"/>
<comment type="caution">
    <text evidence="2">The sequence shown here is derived from an EMBL/GenBank/DDBJ whole genome shotgun (WGS) entry which is preliminary data.</text>
</comment>
<evidence type="ECO:0000256" key="1">
    <source>
        <dbReference type="SAM" id="MobiDB-lite"/>
    </source>
</evidence>
<dbReference type="EMBL" id="JARIHO010000049">
    <property type="protein sequence ID" value="KAJ7321991.1"/>
    <property type="molecule type" value="Genomic_DNA"/>
</dbReference>
<evidence type="ECO:0000313" key="2">
    <source>
        <dbReference type="EMBL" id="KAJ7321991.1"/>
    </source>
</evidence>
<feature type="region of interest" description="Disordered" evidence="1">
    <location>
        <begin position="79"/>
        <end position="100"/>
    </location>
</feature>
<evidence type="ECO:0000313" key="3">
    <source>
        <dbReference type="Proteomes" id="UP001218218"/>
    </source>
</evidence>
<accession>A0AAD6ZH96</accession>
<keyword evidence="3" id="KW-1185">Reference proteome</keyword>